<dbReference type="PRINTS" id="PR00377">
    <property type="entry name" value="IMPHPHTASES"/>
</dbReference>
<dbReference type="PANTHER" id="PTHR20854:SF4">
    <property type="entry name" value="INOSITOL-1-MONOPHOSPHATASE-RELATED"/>
    <property type="match status" value="1"/>
</dbReference>
<feature type="binding site" evidence="4">
    <location>
        <position position="87"/>
    </location>
    <ligand>
        <name>Mg(2+)</name>
        <dbReference type="ChEBI" id="CHEBI:18420"/>
        <label>1</label>
        <note>catalytic</note>
    </ligand>
</feature>
<keyword evidence="6" id="KW-1185">Reference proteome</keyword>
<evidence type="ECO:0000256" key="3">
    <source>
        <dbReference type="ARBA" id="ARBA00022842"/>
    </source>
</evidence>
<dbReference type="GO" id="GO:0007165">
    <property type="term" value="P:signal transduction"/>
    <property type="evidence" value="ECO:0007669"/>
    <property type="project" value="TreeGrafter"/>
</dbReference>
<dbReference type="SUPFAM" id="SSF56655">
    <property type="entry name" value="Carbohydrate phosphatase"/>
    <property type="match status" value="1"/>
</dbReference>
<organism evidence="5 6">
    <name type="scientific">Paracoccus tibetensis</name>
    <dbReference type="NCBI Taxonomy" id="336292"/>
    <lineage>
        <taxon>Bacteria</taxon>
        <taxon>Pseudomonadati</taxon>
        <taxon>Pseudomonadota</taxon>
        <taxon>Alphaproteobacteria</taxon>
        <taxon>Rhodobacterales</taxon>
        <taxon>Paracoccaceae</taxon>
        <taxon>Paracoccus</taxon>
    </lineage>
</organism>
<keyword evidence="3 4" id="KW-0460">Magnesium</keyword>
<dbReference type="STRING" id="336292.SAMN05660710_01364"/>
<dbReference type="Gene3D" id="3.40.190.80">
    <property type="match status" value="1"/>
</dbReference>
<comment type="similarity">
    <text evidence="1">Belongs to the inositol monophosphatase superfamily.</text>
</comment>
<sequence length="261" mass="27451">MQDADQIVATAHEMADAAAAAILPHFRQAGLAADNKLLEGFDPVTAADRAAELAMREVLARRRPADAILGEEFGTQAGESGLTWVLDPIDGTRAFLCGAASWGVLIGLTDDTGVRYGLIDQPYTGERFEGGLGRARHLRAGIETPLSVRGTTRLAEARLMTTFPEIGSPAEAAAFRNVAEHVQLTRYGLDCYAYGLLALGQIDLVIEAGLQAYDIAGPLAVVEAAGGIVTNWQGGPAHEGGQVVAAASPVLHRATLDLLNR</sequence>
<dbReference type="PANTHER" id="PTHR20854">
    <property type="entry name" value="INOSITOL MONOPHOSPHATASE"/>
    <property type="match status" value="1"/>
</dbReference>
<dbReference type="AlphaFoldDB" id="A0A1G5FEN7"/>
<feature type="binding site" evidence="4">
    <location>
        <position position="89"/>
    </location>
    <ligand>
        <name>Mg(2+)</name>
        <dbReference type="ChEBI" id="CHEBI:18420"/>
        <label>1</label>
        <note>catalytic</note>
    </ligand>
</feature>
<dbReference type="InterPro" id="IPR000760">
    <property type="entry name" value="Inositol_monophosphatase-like"/>
</dbReference>
<proteinExistence type="inferred from homology"/>
<dbReference type="CDD" id="cd01641">
    <property type="entry name" value="Bacterial_IMPase_like_1"/>
    <property type="match status" value="1"/>
</dbReference>
<dbReference type="OrthoDB" id="9785695at2"/>
<dbReference type="InterPro" id="IPR020550">
    <property type="entry name" value="Inositol_monophosphatase_CS"/>
</dbReference>
<dbReference type="PROSITE" id="PS00630">
    <property type="entry name" value="IMP_2"/>
    <property type="match status" value="1"/>
</dbReference>
<reference evidence="5 6" key="1">
    <citation type="submission" date="2016-10" db="EMBL/GenBank/DDBJ databases">
        <authorList>
            <person name="de Groot N.N."/>
        </authorList>
    </citation>
    <scope>NUCLEOTIDE SEQUENCE [LARGE SCALE GENOMIC DNA]</scope>
    <source>
        <strain evidence="5 6">CGMCC 1.8925</strain>
    </source>
</reference>
<feature type="binding site" evidence="4">
    <location>
        <position position="71"/>
    </location>
    <ligand>
        <name>Mg(2+)</name>
        <dbReference type="ChEBI" id="CHEBI:18420"/>
        <label>1</label>
        <note>catalytic</note>
    </ligand>
</feature>
<name>A0A1G5FEN7_9RHOB</name>
<accession>A0A1G5FEN7</accession>
<dbReference type="RefSeq" id="WP_090741636.1">
    <property type="nucleotide sequence ID" value="NZ_FMVT01000004.1"/>
</dbReference>
<evidence type="ECO:0000313" key="6">
    <source>
        <dbReference type="Proteomes" id="UP000199502"/>
    </source>
</evidence>
<dbReference type="GO" id="GO:0008934">
    <property type="term" value="F:inositol monophosphate 1-phosphatase activity"/>
    <property type="evidence" value="ECO:0007669"/>
    <property type="project" value="TreeGrafter"/>
</dbReference>
<comment type="cofactor">
    <cofactor evidence="4">
        <name>Mg(2+)</name>
        <dbReference type="ChEBI" id="CHEBI:18420"/>
    </cofactor>
</comment>
<gene>
    <name evidence="5" type="ORF">SAMN05660710_01364</name>
</gene>
<dbReference type="Gene3D" id="3.30.540.10">
    <property type="entry name" value="Fructose-1,6-Bisphosphatase, subunit A, domain 1"/>
    <property type="match status" value="1"/>
</dbReference>
<dbReference type="GO" id="GO:0006020">
    <property type="term" value="P:inositol metabolic process"/>
    <property type="evidence" value="ECO:0007669"/>
    <property type="project" value="TreeGrafter"/>
</dbReference>
<dbReference type="Pfam" id="PF00459">
    <property type="entry name" value="Inositol_P"/>
    <property type="match status" value="1"/>
</dbReference>
<dbReference type="GO" id="GO:0046854">
    <property type="term" value="P:phosphatidylinositol phosphate biosynthetic process"/>
    <property type="evidence" value="ECO:0007669"/>
    <property type="project" value="InterPro"/>
</dbReference>
<dbReference type="GO" id="GO:0046872">
    <property type="term" value="F:metal ion binding"/>
    <property type="evidence" value="ECO:0007669"/>
    <property type="project" value="UniProtKB-KW"/>
</dbReference>
<evidence type="ECO:0000313" key="5">
    <source>
        <dbReference type="EMBL" id="SCY37108.1"/>
    </source>
</evidence>
<evidence type="ECO:0000256" key="1">
    <source>
        <dbReference type="ARBA" id="ARBA00009759"/>
    </source>
</evidence>
<feature type="binding site" evidence="4">
    <location>
        <position position="90"/>
    </location>
    <ligand>
        <name>Mg(2+)</name>
        <dbReference type="ChEBI" id="CHEBI:18420"/>
        <label>2</label>
    </ligand>
</feature>
<evidence type="ECO:0000256" key="2">
    <source>
        <dbReference type="ARBA" id="ARBA00022723"/>
    </source>
</evidence>
<dbReference type="EMBL" id="FMVT01000004">
    <property type="protein sequence ID" value="SCY37108.1"/>
    <property type="molecule type" value="Genomic_DNA"/>
</dbReference>
<feature type="binding site" evidence="4">
    <location>
        <position position="214"/>
    </location>
    <ligand>
        <name>Mg(2+)</name>
        <dbReference type="ChEBI" id="CHEBI:18420"/>
        <label>1</label>
        <note>catalytic</note>
    </ligand>
</feature>
<keyword evidence="2 4" id="KW-0479">Metal-binding</keyword>
<evidence type="ECO:0000256" key="4">
    <source>
        <dbReference type="PIRSR" id="PIRSR600760-2"/>
    </source>
</evidence>
<dbReference type="Proteomes" id="UP000199502">
    <property type="component" value="Unassembled WGS sequence"/>
</dbReference>
<protein>
    <submittedName>
        <fullName evidence="5">Histidinol-phosphatase, inositol monophosphatase family</fullName>
    </submittedName>
</protein>